<sequence length="337" mass="37487">MLNNKSILITGGTGSFGKAFVKTILTRYPDVKRLVVYSRDELKQFEMSQIFSSSQYPSIRYFIGDIRDFDRLRRALEGVDPVIHAAALKQVPAAEYNPFECIKTNILGAQNLIEACLDTDSIRNVVALSTDKAAAPINLYGATKLCSDKLFVAANNIKGKRDICFSVVRYGNVMGSRGSVVPFFLERRHTGILPITDPHMTRFNISLQDGVDMVMWAIENARGGEVFVPKIPSYKITDLAMAIGPECEHPVVGIRPGEKIHEEMITASDSFNTVDLGRYFAILPTTGKHSPQHYCDHNGCKLVTPGFAYNSGTNPDFLTMEQLRELIRLDVDPNFEA</sequence>
<dbReference type="InterPro" id="IPR003869">
    <property type="entry name" value="Polysac_CapD-like"/>
</dbReference>
<dbReference type="EC" id="4.2.1.115" evidence="3"/>
<dbReference type="InterPro" id="IPR036291">
    <property type="entry name" value="NAD(P)-bd_dom_sf"/>
</dbReference>
<reference evidence="3" key="1">
    <citation type="submission" date="2020-07" db="EMBL/GenBank/DDBJ databases">
        <title>Severe corrosion of carbon steel in oil field produced water can be linked to methanogenic archaea containing a special type of NiFe hydrogenase.</title>
        <authorList>
            <person name="Lahme S."/>
            <person name="Mand J."/>
            <person name="Longwell J."/>
            <person name="Smith R."/>
            <person name="Enning D."/>
        </authorList>
    </citation>
    <scope>NUCLEOTIDE SEQUENCE</scope>
    <source>
        <strain evidence="3">MIC098Bin6</strain>
    </source>
</reference>
<dbReference type="CDD" id="cd05237">
    <property type="entry name" value="UDP_invert_4-6DH_SDR_e"/>
    <property type="match status" value="1"/>
</dbReference>
<dbReference type="GO" id="GO:0016829">
    <property type="term" value="F:lyase activity"/>
    <property type="evidence" value="ECO:0007669"/>
    <property type="project" value="UniProtKB-KW"/>
</dbReference>
<name>A0A931CXS2_9BACT</name>
<accession>A0A931CXS2</accession>
<dbReference type="InterPro" id="IPR051203">
    <property type="entry name" value="Polysaccharide_Synthase-Rel"/>
</dbReference>
<dbReference type="PANTHER" id="PTHR43318">
    <property type="entry name" value="UDP-N-ACETYLGLUCOSAMINE 4,6-DEHYDRATASE"/>
    <property type="match status" value="1"/>
</dbReference>
<organism evidence="3 4">
    <name type="scientific">Desulfotignum balticum</name>
    <dbReference type="NCBI Taxonomy" id="115781"/>
    <lineage>
        <taxon>Bacteria</taxon>
        <taxon>Pseudomonadati</taxon>
        <taxon>Thermodesulfobacteriota</taxon>
        <taxon>Desulfobacteria</taxon>
        <taxon>Desulfobacterales</taxon>
        <taxon>Desulfobacteraceae</taxon>
        <taxon>Desulfotignum</taxon>
    </lineage>
</organism>
<dbReference type="SUPFAM" id="SSF51735">
    <property type="entry name" value="NAD(P)-binding Rossmann-fold domains"/>
    <property type="match status" value="1"/>
</dbReference>
<proteinExistence type="inferred from homology"/>
<dbReference type="Gene3D" id="3.40.50.720">
    <property type="entry name" value="NAD(P)-binding Rossmann-like Domain"/>
    <property type="match status" value="1"/>
</dbReference>
<gene>
    <name evidence="3" type="primary">pseB</name>
    <name evidence="3" type="ORF">H0S81_05485</name>
</gene>
<dbReference type="Proteomes" id="UP000706172">
    <property type="component" value="Unassembled WGS sequence"/>
</dbReference>
<dbReference type="NCBIfam" id="TIGR03589">
    <property type="entry name" value="PseB"/>
    <property type="match status" value="1"/>
</dbReference>
<comment type="similarity">
    <text evidence="1">Belongs to the polysaccharide synthase family.</text>
</comment>
<keyword evidence="3" id="KW-0456">Lyase</keyword>
<dbReference type="EMBL" id="JACCQK010000291">
    <property type="protein sequence ID" value="MBG0779361.1"/>
    <property type="molecule type" value="Genomic_DNA"/>
</dbReference>
<dbReference type="PANTHER" id="PTHR43318:SF2">
    <property type="entry name" value="UDP-N-ACETYLGLUCOSAMINE 4,6-DEHYDRATASE (INVERTING)"/>
    <property type="match status" value="1"/>
</dbReference>
<evidence type="ECO:0000256" key="1">
    <source>
        <dbReference type="ARBA" id="ARBA00007430"/>
    </source>
</evidence>
<comment type="caution">
    <text evidence="3">The sequence shown here is derived from an EMBL/GenBank/DDBJ whole genome shotgun (WGS) entry which is preliminary data.</text>
</comment>
<dbReference type="AlphaFoldDB" id="A0A931CXS2"/>
<protein>
    <submittedName>
        <fullName evidence="3">UDP-N-acetylglucosamine 4,6-dehydratase (Inverting)</fullName>
        <ecNumber evidence="3">4.2.1.115</ecNumber>
    </submittedName>
</protein>
<feature type="domain" description="Polysaccharide biosynthesis protein CapD-like" evidence="2">
    <location>
        <begin position="7"/>
        <end position="282"/>
    </location>
</feature>
<evidence type="ECO:0000259" key="2">
    <source>
        <dbReference type="Pfam" id="PF02719"/>
    </source>
</evidence>
<evidence type="ECO:0000313" key="3">
    <source>
        <dbReference type="EMBL" id="MBG0779361.1"/>
    </source>
</evidence>
<dbReference type="InterPro" id="IPR020025">
    <property type="entry name" value="PseB"/>
</dbReference>
<dbReference type="Pfam" id="PF02719">
    <property type="entry name" value="Polysacc_synt_2"/>
    <property type="match status" value="1"/>
</dbReference>
<evidence type="ECO:0000313" key="4">
    <source>
        <dbReference type="Proteomes" id="UP000706172"/>
    </source>
</evidence>